<dbReference type="GO" id="GO:0005789">
    <property type="term" value="C:endoplasmic reticulum membrane"/>
    <property type="evidence" value="ECO:0007669"/>
    <property type="project" value="UniProtKB-SubCell"/>
</dbReference>
<evidence type="ECO:0000256" key="13">
    <source>
        <dbReference type="PIRSR" id="PIRSR602401-1"/>
    </source>
</evidence>
<keyword evidence="10 13" id="KW-0408">Iron</keyword>
<dbReference type="InterPro" id="IPR002401">
    <property type="entry name" value="Cyt_P450_E_grp-I"/>
</dbReference>
<evidence type="ECO:0000256" key="3">
    <source>
        <dbReference type="ARBA" id="ARBA00004406"/>
    </source>
</evidence>
<dbReference type="PRINTS" id="PR00463">
    <property type="entry name" value="EP450I"/>
</dbReference>
<keyword evidence="17" id="KW-1185">Reference proteome</keyword>
<dbReference type="Pfam" id="PF17906">
    <property type="entry name" value="HTH_48"/>
    <property type="match status" value="1"/>
</dbReference>
<dbReference type="PRINTS" id="PR00385">
    <property type="entry name" value="P450"/>
</dbReference>
<evidence type="ECO:0000256" key="5">
    <source>
        <dbReference type="ARBA" id="ARBA00022617"/>
    </source>
</evidence>
<comment type="cofactor">
    <cofactor evidence="1 13">
        <name>heme</name>
        <dbReference type="ChEBI" id="CHEBI:30413"/>
    </cofactor>
</comment>
<feature type="domain" description="Mos1 transposase HTH" evidence="15">
    <location>
        <begin position="537"/>
        <end position="586"/>
    </location>
</feature>
<evidence type="ECO:0000256" key="4">
    <source>
        <dbReference type="ARBA" id="ARBA00010617"/>
    </source>
</evidence>
<accession>A0A836EFI7</accession>
<evidence type="ECO:0000313" key="16">
    <source>
        <dbReference type="EMBL" id="KAG5313763.1"/>
    </source>
</evidence>
<evidence type="ECO:0000256" key="12">
    <source>
        <dbReference type="ARBA" id="ARBA00023136"/>
    </source>
</evidence>
<dbReference type="InterPro" id="IPR050476">
    <property type="entry name" value="Insect_CytP450_Detox"/>
</dbReference>
<dbReference type="InterPro" id="IPR036388">
    <property type="entry name" value="WH-like_DNA-bd_sf"/>
</dbReference>
<evidence type="ECO:0000256" key="14">
    <source>
        <dbReference type="SAM" id="Phobius"/>
    </source>
</evidence>
<reference evidence="16" key="1">
    <citation type="submission" date="2020-02" db="EMBL/GenBank/DDBJ databases">
        <title>Relaxed selection underlies rapid genomic changes in the transitions from sociality to social parasitism in ants.</title>
        <authorList>
            <person name="Bi X."/>
        </authorList>
    </citation>
    <scope>NUCLEOTIDE SEQUENCE</scope>
    <source>
        <strain evidence="16">BGI-DK2014c</strain>
        <tissue evidence="16">Whole body</tissue>
    </source>
</reference>
<comment type="caution">
    <text evidence="16">The sequence shown here is derived from an EMBL/GenBank/DDBJ whole genome shotgun (WGS) entry which is preliminary data.</text>
</comment>
<dbReference type="PROSITE" id="PS00086">
    <property type="entry name" value="CYTOCHROME_P450"/>
    <property type="match status" value="2"/>
</dbReference>
<keyword evidence="14" id="KW-1133">Transmembrane helix</keyword>
<dbReference type="InterPro" id="IPR001128">
    <property type="entry name" value="Cyt_P450"/>
</dbReference>
<keyword evidence="11" id="KW-0503">Monooxygenase</keyword>
<evidence type="ECO:0000256" key="11">
    <source>
        <dbReference type="ARBA" id="ARBA00023033"/>
    </source>
</evidence>
<dbReference type="Gene3D" id="1.10.10.10">
    <property type="entry name" value="Winged helix-like DNA-binding domain superfamily/Winged helix DNA-binding domain"/>
    <property type="match status" value="1"/>
</dbReference>
<feature type="binding site" description="axial binding residue" evidence="13">
    <location>
        <position position="465"/>
    </location>
    <ligand>
        <name>heme</name>
        <dbReference type="ChEBI" id="CHEBI:30413"/>
    </ligand>
    <ligandPart>
        <name>Fe</name>
        <dbReference type="ChEBI" id="CHEBI:18248"/>
    </ligandPart>
</feature>
<protein>
    <submittedName>
        <fullName evidence="16">CP9E2 protein</fullName>
    </submittedName>
</protein>
<evidence type="ECO:0000256" key="8">
    <source>
        <dbReference type="ARBA" id="ARBA00022848"/>
    </source>
</evidence>
<organism evidence="16 17">
    <name type="scientific">Pseudoatta argentina</name>
    <dbReference type="NCBI Taxonomy" id="621737"/>
    <lineage>
        <taxon>Eukaryota</taxon>
        <taxon>Metazoa</taxon>
        <taxon>Ecdysozoa</taxon>
        <taxon>Arthropoda</taxon>
        <taxon>Hexapoda</taxon>
        <taxon>Insecta</taxon>
        <taxon>Pterygota</taxon>
        <taxon>Neoptera</taxon>
        <taxon>Endopterygota</taxon>
        <taxon>Hymenoptera</taxon>
        <taxon>Apocrita</taxon>
        <taxon>Aculeata</taxon>
        <taxon>Formicoidea</taxon>
        <taxon>Formicidae</taxon>
        <taxon>Myrmicinae</taxon>
        <taxon>Pseudoatta</taxon>
    </lineage>
</organism>
<feature type="transmembrane region" description="Helical" evidence="14">
    <location>
        <begin position="12"/>
        <end position="35"/>
    </location>
</feature>
<dbReference type="Gene3D" id="1.10.10.1450">
    <property type="match status" value="1"/>
</dbReference>
<proteinExistence type="inferred from homology"/>
<keyword evidence="8" id="KW-0492">Microsome</keyword>
<keyword evidence="9" id="KW-0560">Oxidoreductase</keyword>
<evidence type="ECO:0000256" key="10">
    <source>
        <dbReference type="ARBA" id="ARBA00023004"/>
    </source>
</evidence>
<feature type="non-terminal residue" evidence="16">
    <location>
        <position position="1138"/>
    </location>
</feature>
<dbReference type="FunFam" id="1.10.630.10:FF:000042">
    <property type="entry name" value="Cytochrome P450"/>
    <property type="match status" value="1"/>
</dbReference>
<evidence type="ECO:0000313" key="17">
    <source>
        <dbReference type="Proteomes" id="UP000668214"/>
    </source>
</evidence>
<dbReference type="AlphaFoldDB" id="A0A836EFI7"/>
<keyword evidence="12 14" id="KW-0472">Membrane</keyword>
<evidence type="ECO:0000256" key="9">
    <source>
        <dbReference type="ARBA" id="ARBA00023002"/>
    </source>
</evidence>
<keyword evidence="14" id="KW-0812">Transmembrane</keyword>
<evidence type="ECO:0000256" key="2">
    <source>
        <dbReference type="ARBA" id="ARBA00004174"/>
    </source>
</evidence>
<dbReference type="GO" id="GO:0005506">
    <property type="term" value="F:iron ion binding"/>
    <property type="evidence" value="ECO:0007669"/>
    <property type="project" value="InterPro"/>
</dbReference>
<sequence length="1138" mass="131808">LYSHITMDLSLFLSPFVLLLTALIVIGILKVVTVLHHIYFYWRNKGVPYLPDSLSTGMMGWKLFLRRITFSDYCKYLYNHFPNAKYIGIMDFATPAVLLRDPELIRDVMVRDFEHFPDHRSFVDESVEPLFGKNIFSLRGDRWKEMRNTLSPSFTASKMKFMFDLISKCSHDFVDYLIDHPEICDAIEMKGAFRRYTNDVIATAAFGISVNSMKDQNNEFYTRGVEATKFSAGLLAIVKFMFIRICPSFCKSIGLTVFSSDTSKFFKKIVEETIRTRKEQGIVRPDMIHLLMQAQNKEGTSVHKMTLDDIVSQAFIFFLAGFDTSSTLMCFVAHELAVNQDIQDRLRKEVQQYLTEGNDEISYESLSKMSYMDLIISETLRKYPPVIFIDRLCVKGYELPLSQPGCKNVIVEPNSVLMFPVYALHHDPEYFPNPDKFDPERFSDENKDNILPYTYLPFGHGPRKCIGNRFALMETKILIAHLLLKFTLKTTEKTIEPIVFDKREFALQPVGGFWIGLEKRETNFLLVLKMSIFVPNKVYLRGILLHYFIQKKSAAEEHRILVQTYGDNALSDTTCRDWFRRFKNNDFELEDKERSGAPKKFQDKELEQLLDEDPSQTLSELGKILQVDESTVSKRLKGLGMIQKQGHWVPYELKPRDVERRFGTCELLLQRQKRKGVIAFRLYWTIVLSIVAVILAIYYYLSRKDSNVFQKHGIPHVKEYFLLERTWKLCTRAKSFADMIKEMYNAHSDAKYIGAFDFTRLIVVIRDPELIKFVAIKHFDAFPDHLFFGNETQDPLFGTNLLALRGDKWRDIRTLLSPAFTASKMWTMFQLISECAVNFSEYLLNVPSDKRVMEMKDIFTRYSNDAIASCAFADTIKIREEIGITRPDVIQLLMDSRSKREPGRELTILNITSQAFIFFIAGFDSSSTLMSFVAHEIAINPDIQEKLQNEIDKILEDTNGKPSYEAINGMKYLNAVINEALRKYPVQPMTDRVCVKDFELPSTLPNVKPYLVKEGTIFFIPIYALQHDPKYFPEPDKFKPERFFDKGDNFNAYYPFGLGPRMCIGNRFALLETRVMLFHLLARCQLKPCEKTSTSVKFQKGGFSMRMKGGFWLSIVPRENAHPTVVKTNQSGQFQISK</sequence>
<dbReference type="PANTHER" id="PTHR24292">
    <property type="entry name" value="CYTOCHROME P450"/>
    <property type="match status" value="1"/>
</dbReference>
<evidence type="ECO:0000256" key="1">
    <source>
        <dbReference type="ARBA" id="ARBA00001971"/>
    </source>
</evidence>
<feature type="transmembrane region" description="Helical" evidence="14">
    <location>
        <begin position="682"/>
        <end position="701"/>
    </location>
</feature>
<dbReference type="Gene3D" id="1.10.630.10">
    <property type="entry name" value="Cytochrome P450"/>
    <property type="match status" value="3"/>
</dbReference>
<evidence type="ECO:0000259" key="15">
    <source>
        <dbReference type="Pfam" id="PF17906"/>
    </source>
</evidence>
<gene>
    <name evidence="16" type="primary">Cyp9e2_1</name>
    <name evidence="16" type="ORF">G6Z78_0010908</name>
</gene>
<dbReference type="CDD" id="cd11056">
    <property type="entry name" value="CYP6-like"/>
    <property type="match status" value="2"/>
</dbReference>
<dbReference type="GO" id="GO:0004497">
    <property type="term" value="F:monooxygenase activity"/>
    <property type="evidence" value="ECO:0007669"/>
    <property type="project" value="UniProtKB-KW"/>
</dbReference>
<comment type="similarity">
    <text evidence="4">Belongs to the cytochrome P450 family.</text>
</comment>
<comment type="subcellular location">
    <subcellularLocation>
        <location evidence="3">Endoplasmic reticulum membrane</location>
        <topology evidence="3">Peripheral membrane protein</topology>
    </subcellularLocation>
    <subcellularLocation>
        <location evidence="2">Microsome membrane</location>
        <topology evidence="2">Peripheral membrane protein</topology>
    </subcellularLocation>
</comment>
<feature type="non-terminal residue" evidence="16">
    <location>
        <position position="1"/>
    </location>
</feature>
<keyword evidence="7" id="KW-0256">Endoplasmic reticulum</keyword>
<evidence type="ECO:0000256" key="6">
    <source>
        <dbReference type="ARBA" id="ARBA00022723"/>
    </source>
</evidence>
<keyword evidence="6 13" id="KW-0479">Metal-binding</keyword>
<dbReference type="Proteomes" id="UP000668214">
    <property type="component" value="Unassembled WGS sequence"/>
</dbReference>
<keyword evidence="5 13" id="KW-0349">Heme</keyword>
<dbReference type="GO" id="GO:0016705">
    <property type="term" value="F:oxidoreductase activity, acting on paired donors, with incorporation or reduction of molecular oxygen"/>
    <property type="evidence" value="ECO:0007669"/>
    <property type="project" value="InterPro"/>
</dbReference>
<evidence type="ECO:0000256" key="7">
    <source>
        <dbReference type="ARBA" id="ARBA00022824"/>
    </source>
</evidence>
<dbReference type="InterPro" id="IPR036396">
    <property type="entry name" value="Cyt_P450_sf"/>
</dbReference>
<dbReference type="SUPFAM" id="SSF48264">
    <property type="entry name" value="Cytochrome P450"/>
    <property type="match status" value="2"/>
</dbReference>
<dbReference type="PANTHER" id="PTHR24292:SF54">
    <property type="entry name" value="CYP9F3-RELATED"/>
    <property type="match status" value="1"/>
</dbReference>
<dbReference type="InterPro" id="IPR017972">
    <property type="entry name" value="Cyt_P450_CS"/>
</dbReference>
<name>A0A836EFI7_9HYME</name>
<dbReference type="GO" id="GO:0020037">
    <property type="term" value="F:heme binding"/>
    <property type="evidence" value="ECO:0007669"/>
    <property type="project" value="InterPro"/>
</dbReference>
<dbReference type="EMBL" id="JAANIA010002515">
    <property type="protein sequence ID" value="KAG5313763.1"/>
    <property type="molecule type" value="Genomic_DNA"/>
</dbReference>
<dbReference type="Pfam" id="PF00067">
    <property type="entry name" value="p450"/>
    <property type="match status" value="3"/>
</dbReference>
<dbReference type="InterPro" id="IPR041426">
    <property type="entry name" value="Mos1_HTH"/>
</dbReference>